<dbReference type="Proteomes" id="UP001190700">
    <property type="component" value="Unassembled WGS sequence"/>
</dbReference>
<keyword evidence="3" id="KW-1185">Reference proteome</keyword>
<dbReference type="GO" id="GO:0005930">
    <property type="term" value="C:axoneme"/>
    <property type="evidence" value="ECO:0007669"/>
    <property type="project" value="UniProtKB-SubCell"/>
</dbReference>
<evidence type="ECO:0000256" key="1">
    <source>
        <dbReference type="ARBA" id="ARBA00004430"/>
    </source>
</evidence>
<gene>
    <name evidence="2" type="ORF">CYMTET_22808</name>
</gene>
<organism evidence="2 3">
    <name type="scientific">Cymbomonas tetramitiformis</name>
    <dbReference type="NCBI Taxonomy" id="36881"/>
    <lineage>
        <taxon>Eukaryota</taxon>
        <taxon>Viridiplantae</taxon>
        <taxon>Chlorophyta</taxon>
        <taxon>Pyramimonadophyceae</taxon>
        <taxon>Pyramimonadales</taxon>
        <taxon>Pyramimonadaceae</taxon>
        <taxon>Cymbomonas</taxon>
    </lineage>
</organism>
<sequence length="326" mass="36193">MDSCVAFEVDGADNLCVTTFQTHVETEESYPEPNEERCTNLRQSMIGVLKTQRKQHCTYVPTAWNLGLAYVELRPWNKIQQEVLDLVSSGVGTTFTARMALNYRDGEARILASELEHEHGSPNQLSDKLIPLPSPDATTLAVSPAENVCGLNDTYLEEVGSNCPSLEVFCLSFNQYQPLPTAIFRIIDSCPKLRVLELAGQAYAVNDAVLQALATKCKELEILSFGQDNSELEPLLVTASALSHVANSCPSLRIVRMLHSCLDGDPTDKGSEVALALSRRGFSLKFAPDAKHIRKTMQNNSFHFWRADCEEGLMSAAWYERNVYRG</sequence>
<comment type="caution">
    <text evidence="2">The sequence shown here is derived from an EMBL/GenBank/DDBJ whole genome shotgun (WGS) entry which is preliminary data.</text>
</comment>
<evidence type="ECO:0000313" key="2">
    <source>
        <dbReference type="EMBL" id="KAK3268699.1"/>
    </source>
</evidence>
<comment type="subcellular location">
    <subcellularLocation>
        <location evidence="1">Cytoplasm</location>
        <location evidence="1">Cytoskeleton</location>
        <location evidence="1">Cilium axoneme</location>
    </subcellularLocation>
</comment>
<dbReference type="EMBL" id="LGRX02011641">
    <property type="protein sequence ID" value="KAK3268699.1"/>
    <property type="molecule type" value="Genomic_DNA"/>
</dbReference>
<dbReference type="Gene3D" id="3.80.10.10">
    <property type="entry name" value="Ribonuclease Inhibitor"/>
    <property type="match status" value="1"/>
</dbReference>
<evidence type="ECO:0000313" key="3">
    <source>
        <dbReference type="Proteomes" id="UP001190700"/>
    </source>
</evidence>
<dbReference type="AlphaFoldDB" id="A0AAE0L1U5"/>
<name>A0AAE0L1U5_9CHLO</name>
<reference evidence="2 3" key="1">
    <citation type="journal article" date="2015" name="Genome Biol. Evol.">
        <title>Comparative Genomics of a Bacterivorous Green Alga Reveals Evolutionary Causalities and Consequences of Phago-Mixotrophic Mode of Nutrition.</title>
        <authorList>
            <person name="Burns J.A."/>
            <person name="Paasch A."/>
            <person name="Narechania A."/>
            <person name="Kim E."/>
        </authorList>
    </citation>
    <scope>NUCLEOTIDE SEQUENCE [LARGE SCALE GENOMIC DNA]</scope>
    <source>
        <strain evidence="2 3">PLY_AMNH</strain>
    </source>
</reference>
<dbReference type="InterPro" id="IPR032675">
    <property type="entry name" value="LRR_dom_sf"/>
</dbReference>
<accession>A0AAE0L1U5</accession>
<dbReference type="SUPFAM" id="SSF52047">
    <property type="entry name" value="RNI-like"/>
    <property type="match status" value="1"/>
</dbReference>
<protein>
    <submittedName>
        <fullName evidence="2">Uncharacterized protein</fullName>
    </submittedName>
</protein>
<proteinExistence type="predicted"/>